<dbReference type="PANTHER" id="PTHR15002">
    <property type="entry name" value="RIBOSOMAL BIOGENESIS PROTEIN LAS1L"/>
    <property type="match status" value="1"/>
</dbReference>
<dbReference type="GO" id="GO:0090730">
    <property type="term" value="C:Las1 complex"/>
    <property type="evidence" value="ECO:0007669"/>
    <property type="project" value="InterPro"/>
</dbReference>
<organism evidence="1 2">
    <name type="scientific">Schistosoma mekongi</name>
    <name type="common">Parasitic worm</name>
    <dbReference type="NCBI Taxonomy" id="38744"/>
    <lineage>
        <taxon>Eukaryota</taxon>
        <taxon>Metazoa</taxon>
        <taxon>Spiralia</taxon>
        <taxon>Lophotrochozoa</taxon>
        <taxon>Platyhelminthes</taxon>
        <taxon>Trematoda</taxon>
        <taxon>Digenea</taxon>
        <taxon>Strigeidida</taxon>
        <taxon>Schistosomatoidea</taxon>
        <taxon>Schistosomatidae</taxon>
        <taxon>Schistosoma</taxon>
    </lineage>
</organism>
<dbReference type="GO" id="GO:0000460">
    <property type="term" value="P:maturation of 5.8S rRNA"/>
    <property type="evidence" value="ECO:0007669"/>
    <property type="project" value="TreeGrafter"/>
</dbReference>
<dbReference type="GO" id="GO:0030687">
    <property type="term" value="C:preribosome, large subunit precursor"/>
    <property type="evidence" value="ECO:0007669"/>
    <property type="project" value="TreeGrafter"/>
</dbReference>
<dbReference type="GO" id="GO:0004519">
    <property type="term" value="F:endonuclease activity"/>
    <property type="evidence" value="ECO:0007669"/>
    <property type="project" value="InterPro"/>
</dbReference>
<dbReference type="AlphaFoldDB" id="A0AAE1ZJM5"/>
<evidence type="ECO:0000313" key="2">
    <source>
        <dbReference type="Proteomes" id="UP001292079"/>
    </source>
</evidence>
<reference evidence="1" key="2">
    <citation type="journal article" date="2023" name="Infect Dis Poverty">
        <title>Chromosome-scale genome of the human blood fluke Schistosoma mekongi and its implications for public health.</title>
        <authorList>
            <person name="Zhou M."/>
            <person name="Xu L."/>
            <person name="Xu D."/>
            <person name="Chen W."/>
            <person name="Khan J."/>
            <person name="Hu Y."/>
            <person name="Huang H."/>
            <person name="Wei H."/>
            <person name="Zhang Y."/>
            <person name="Chusongsang P."/>
            <person name="Tanasarnprasert K."/>
            <person name="Hu X."/>
            <person name="Limpanont Y."/>
            <person name="Lv Z."/>
        </authorList>
    </citation>
    <scope>NUCLEOTIDE SEQUENCE</scope>
    <source>
        <strain evidence="1">LV_2022a</strain>
    </source>
</reference>
<proteinExistence type="predicted"/>
<evidence type="ECO:0000313" key="1">
    <source>
        <dbReference type="EMBL" id="KAK4474562.1"/>
    </source>
</evidence>
<protein>
    <submittedName>
        <fullName evidence="1">Uncharacterized protein</fullName>
    </submittedName>
</protein>
<keyword evidence="2" id="KW-1185">Reference proteome</keyword>
<dbReference type="InterPro" id="IPR007174">
    <property type="entry name" value="Las1"/>
</dbReference>
<accession>A0AAE1ZJM5</accession>
<reference evidence="1" key="1">
    <citation type="submission" date="2022-04" db="EMBL/GenBank/DDBJ databases">
        <authorList>
            <person name="Xu L."/>
            <person name="Lv Z."/>
        </authorList>
    </citation>
    <scope>NUCLEOTIDE SEQUENCE</scope>
    <source>
        <strain evidence="1">LV_2022a</strain>
    </source>
</reference>
<gene>
    <name evidence="1" type="ORF">MN116_001705</name>
</gene>
<dbReference type="GO" id="GO:0000470">
    <property type="term" value="P:maturation of LSU-rRNA"/>
    <property type="evidence" value="ECO:0007669"/>
    <property type="project" value="TreeGrafter"/>
</dbReference>
<dbReference type="PANTHER" id="PTHR15002:SF0">
    <property type="entry name" value="RIBOSOMAL BIOGENESIS PROTEIN LAS1L"/>
    <property type="match status" value="1"/>
</dbReference>
<dbReference type="Proteomes" id="UP001292079">
    <property type="component" value="Unassembled WGS sequence"/>
</dbReference>
<comment type="caution">
    <text evidence="1">The sequence shown here is derived from an EMBL/GenBank/DDBJ whole genome shotgun (WGS) entry which is preliminary data.</text>
</comment>
<dbReference type="Pfam" id="PF04031">
    <property type="entry name" value="Las1"/>
    <property type="match status" value="1"/>
</dbReference>
<dbReference type="EMBL" id="JALJAT010000001">
    <property type="protein sequence ID" value="KAK4474562.1"/>
    <property type="molecule type" value="Genomic_DNA"/>
</dbReference>
<name>A0AAE1ZJM5_SCHME</name>
<sequence length="413" mass="46593">MDDDKRIVPWIDADEFSEVASYVYSCETYKLRLALQVMRVWLCRMPSSKIPRSIICTFELLNAYFEHSSQSMALALMRFVSLLSSESQDRERPNFVLPILSLARMAGLPSWLADLRNDIAHGIIPSVGTLESAFWWSLKYLGEFWTSNVKYNEVRISEVNELLRCRKLTVTKYVDNLLQGKQASQPDSKEVFGSGLSPTCFQLVTNSICGYGCELFTGDLSLSDIVRQCATKLRPFLDALMSQRLIGELVLQFILGLNDDCSLETDIRLEWCIAWIEAVGFHGSQKAILYNYVNGLVFDWRVACSHIMDHMCDKFSGLFAGLLAIHNPPVSRDKVKTIMNHIDVFCGRDVSNGSQTNELRTVMCTDNQWKHADSFLWAGKPLGALISSSCNAQTNRQHKGVSPHDSKGGRQIC</sequence>